<dbReference type="EMBL" id="FP929003">
    <property type="protein sequence ID" value="CBK40712.1"/>
    <property type="molecule type" value="Genomic_DNA"/>
</dbReference>
<dbReference type="InterPro" id="IPR001310">
    <property type="entry name" value="Histidine_triad_HIT"/>
</dbReference>
<dbReference type="Gene3D" id="3.30.428.10">
    <property type="entry name" value="HIT-like"/>
    <property type="match status" value="1"/>
</dbReference>
<dbReference type="AlphaFoldDB" id="D8PBV3"/>
<dbReference type="PANTHER" id="PTHR46648:SF1">
    <property type="entry name" value="ADENOSINE 5'-MONOPHOSPHORAMIDASE HNT1"/>
    <property type="match status" value="1"/>
</dbReference>
<dbReference type="eggNOG" id="COG0537">
    <property type="taxonomic scope" value="Bacteria"/>
</dbReference>
<name>D8PBV3_9BACT</name>
<dbReference type="STRING" id="330214.NIDE0950"/>
<feature type="short sequence motif" description="Histidine triad motif" evidence="1">
    <location>
        <begin position="93"/>
        <end position="97"/>
    </location>
</feature>
<evidence type="ECO:0000313" key="4">
    <source>
        <dbReference type="Proteomes" id="UP000001660"/>
    </source>
</evidence>
<evidence type="ECO:0000259" key="2">
    <source>
        <dbReference type="PROSITE" id="PS51084"/>
    </source>
</evidence>
<dbReference type="InterPro" id="IPR036265">
    <property type="entry name" value="HIT-like_sf"/>
</dbReference>
<dbReference type="Proteomes" id="UP000001660">
    <property type="component" value="Chromosome"/>
</dbReference>
<dbReference type="PROSITE" id="PS51084">
    <property type="entry name" value="HIT_2"/>
    <property type="match status" value="1"/>
</dbReference>
<accession>D8PBV3</accession>
<dbReference type="Pfam" id="PF01230">
    <property type="entry name" value="HIT"/>
    <property type="match status" value="1"/>
</dbReference>
<feature type="domain" description="HIT" evidence="2">
    <location>
        <begin position="4"/>
        <end position="108"/>
    </location>
</feature>
<sequence length="149" mass="17169">MSTPACKACVGTWPDRSHLIADCELTRAYLHDDQFFPGWTVLVLKRHATELFHLSRDERSRLMEEVSGVAALLAQKWQAVKINYELLGNQLPHIHWHLIPRLPQDPAPLEPVWRIAHEPVRLAPDALASEIDRLRKIWPFHPNQSPVNL</sequence>
<reference evidence="3 4" key="1">
    <citation type="journal article" date="2010" name="Proc. Natl. Acad. Sci. U.S.A.">
        <title>A Nitrospira metagenome illuminates the physiology and evolution of globally important nitrite-oxidizing bacteria.</title>
        <authorList>
            <person name="Lucker S."/>
            <person name="Wagner M."/>
            <person name="Maixner F."/>
            <person name="Pelletier E."/>
            <person name="Koch H."/>
            <person name="Vacherie B."/>
            <person name="Rattei T."/>
            <person name="Sinninghe Damste J."/>
            <person name="Spieck E."/>
            <person name="Le Paslier D."/>
            <person name="Daims H."/>
        </authorList>
    </citation>
    <scope>NUCLEOTIDE SEQUENCE [LARGE SCALE GENOMIC DNA]</scope>
</reference>
<dbReference type="PANTHER" id="PTHR46648">
    <property type="entry name" value="HIT FAMILY PROTEIN 1"/>
    <property type="match status" value="1"/>
</dbReference>
<proteinExistence type="predicted"/>
<dbReference type="KEGG" id="nde:NIDE0950"/>
<dbReference type="SUPFAM" id="SSF54197">
    <property type="entry name" value="HIT-like"/>
    <property type="match status" value="1"/>
</dbReference>
<evidence type="ECO:0000313" key="3">
    <source>
        <dbReference type="EMBL" id="CBK40712.1"/>
    </source>
</evidence>
<gene>
    <name evidence="3" type="ORF">NIDE0950</name>
</gene>
<dbReference type="OrthoDB" id="9784774at2"/>
<organism evidence="3 4">
    <name type="scientific">Nitrospira defluvii</name>
    <dbReference type="NCBI Taxonomy" id="330214"/>
    <lineage>
        <taxon>Bacteria</taxon>
        <taxon>Pseudomonadati</taxon>
        <taxon>Nitrospirota</taxon>
        <taxon>Nitrospiria</taxon>
        <taxon>Nitrospirales</taxon>
        <taxon>Nitrospiraceae</taxon>
        <taxon>Nitrospira</taxon>
    </lineage>
</organism>
<evidence type="ECO:0000256" key="1">
    <source>
        <dbReference type="PROSITE-ProRule" id="PRU00464"/>
    </source>
</evidence>
<protein>
    <recommendedName>
        <fullName evidence="2">HIT domain-containing protein</fullName>
    </recommendedName>
</protein>
<dbReference type="InterPro" id="IPR011146">
    <property type="entry name" value="HIT-like"/>
</dbReference>
<dbReference type="HOGENOM" id="CLU_123330_2_0_0"/>
<dbReference type="GO" id="GO:0009117">
    <property type="term" value="P:nucleotide metabolic process"/>
    <property type="evidence" value="ECO:0007669"/>
    <property type="project" value="TreeGrafter"/>
</dbReference>
<keyword evidence="4" id="KW-1185">Reference proteome</keyword>
<dbReference type="GO" id="GO:0003824">
    <property type="term" value="F:catalytic activity"/>
    <property type="evidence" value="ECO:0007669"/>
    <property type="project" value="InterPro"/>
</dbReference>